<reference evidence="1 2" key="1">
    <citation type="submission" date="2017-12" db="EMBL/GenBank/DDBJ databases">
        <title>Isolation and characterization of estrogens degradatiion strain Microbacterium hominis SJTG1.</title>
        <authorList>
            <person name="Xiong W."/>
            <person name="Yin C."/>
            <person name="Zheng D."/>
            <person name="Liang R."/>
        </authorList>
    </citation>
    <scope>NUCLEOTIDE SEQUENCE [LARGE SCALE GENOMIC DNA]</scope>
    <source>
        <strain evidence="1 2">SJTG1</strain>
    </source>
</reference>
<dbReference type="KEGG" id="mhos:CXR34_08210"/>
<gene>
    <name evidence="1" type="ORF">CXR34_08210</name>
</gene>
<evidence type="ECO:0000313" key="2">
    <source>
        <dbReference type="Proteomes" id="UP000233276"/>
    </source>
</evidence>
<protein>
    <submittedName>
        <fullName evidence="1">Uncharacterized protein</fullName>
    </submittedName>
</protein>
<organism evidence="1 2">
    <name type="scientific">Microbacterium hominis</name>
    <dbReference type="NCBI Taxonomy" id="162426"/>
    <lineage>
        <taxon>Bacteria</taxon>
        <taxon>Bacillati</taxon>
        <taxon>Actinomycetota</taxon>
        <taxon>Actinomycetes</taxon>
        <taxon>Micrococcales</taxon>
        <taxon>Microbacteriaceae</taxon>
        <taxon>Microbacterium</taxon>
    </lineage>
</organism>
<sequence length="105" mass="11707">MPELLSRKTVRARKAHVCSSCNAWAVHPGDEYERSTYVFDGRVYDWVQCTGCVAITSTVFDWLDGYGDDGIGADDYAEWAREHADHAEHGEAARAYIARLAPRAA</sequence>
<name>A0A2K9DM57_9MICO</name>
<dbReference type="AlphaFoldDB" id="A0A2K9DM57"/>
<dbReference type="Proteomes" id="UP000233276">
    <property type="component" value="Chromosome"/>
</dbReference>
<evidence type="ECO:0000313" key="1">
    <source>
        <dbReference type="EMBL" id="AUG29448.1"/>
    </source>
</evidence>
<accession>A0A2K9DM57</accession>
<proteinExistence type="predicted"/>
<dbReference type="EMBL" id="CP025299">
    <property type="protein sequence ID" value="AUG29448.1"/>
    <property type="molecule type" value="Genomic_DNA"/>
</dbReference>
<dbReference type="RefSeq" id="WP_016464842.1">
    <property type="nucleotide sequence ID" value="NZ_CP025299.1"/>
</dbReference>